<reference evidence="2 3" key="1">
    <citation type="submission" date="2020-09" db="EMBL/GenBank/DDBJ databases">
        <title>De no assembly of potato wild relative species, Solanum commersonii.</title>
        <authorList>
            <person name="Cho K."/>
        </authorList>
    </citation>
    <scope>NUCLEOTIDE SEQUENCE [LARGE SCALE GENOMIC DNA]</scope>
    <source>
        <strain evidence="2">LZ3.2</strain>
        <tissue evidence="2">Leaf</tissue>
    </source>
</reference>
<sequence>MVKLAAKCQFTLVGKFTYTMPKVELIRKSFIIQTQLSGGVKITHFNARHVYIDLDNELDYITVCTKQKISIEGQLMRIQKWTPTFRLEEETPIAPIWLSLHELPWHFYNKEFLTVLLNSIRFYIWTLLLFKKLEGVWPESKYKLISLKKEPLMFGWDLIKRM</sequence>
<dbReference type="EMBL" id="JACXVP010000010">
    <property type="protein sequence ID" value="KAG5579947.1"/>
    <property type="molecule type" value="Genomic_DNA"/>
</dbReference>
<protein>
    <recommendedName>
        <fullName evidence="1">DUF4283 domain-containing protein</fullName>
    </recommendedName>
</protein>
<comment type="caution">
    <text evidence="2">The sequence shown here is derived from an EMBL/GenBank/DDBJ whole genome shotgun (WGS) entry which is preliminary data.</text>
</comment>
<dbReference type="PANTHER" id="PTHR31286">
    <property type="entry name" value="GLYCINE-RICH CELL WALL STRUCTURAL PROTEIN 1.8-LIKE"/>
    <property type="match status" value="1"/>
</dbReference>
<dbReference type="PANTHER" id="PTHR31286:SF177">
    <property type="entry name" value="ENDONUCLEASE_EXONUCLEASE_PHOSPHATASE"/>
    <property type="match status" value="1"/>
</dbReference>
<dbReference type="OrthoDB" id="1002340at2759"/>
<evidence type="ECO:0000313" key="3">
    <source>
        <dbReference type="Proteomes" id="UP000824120"/>
    </source>
</evidence>
<keyword evidence="3" id="KW-1185">Reference proteome</keyword>
<dbReference type="InterPro" id="IPR040256">
    <property type="entry name" value="At4g02000-like"/>
</dbReference>
<feature type="domain" description="DUF4283" evidence="1">
    <location>
        <begin position="5"/>
        <end position="89"/>
    </location>
</feature>
<dbReference type="Pfam" id="PF14111">
    <property type="entry name" value="DUF4283"/>
    <property type="match status" value="1"/>
</dbReference>
<dbReference type="Proteomes" id="UP000824120">
    <property type="component" value="Chromosome 10"/>
</dbReference>
<evidence type="ECO:0000259" key="1">
    <source>
        <dbReference type="Pfam" id="PF14111"/>
    </source>
</evidence>
<accession>A0A9J5WVV3</accession>
<proteinExistence type="predicted"/>
<dbReference type="AlphaFoldDB" id="A0A9J5WVV3"/>
<gene>
    <name evidence="2" type="ORF">H5410_050574</name>
</gene>
<organism evidence="2 3">
    <name type="scientific">Solanum commersonii</name>
    <name type="common">Commerson's wild potato</name>
    <name type="synonym">Commerson's nightshade</name>
    <dbReference type="NCBI Taxonomy" id="4109"/>
    <lineage>
        <taxon>Eukaryota</taxon>
        <taxon>Viridiplantae</taxon>
        <taxon>Streptophyta</taxon>
        <taxon>Embryophyta</taxon>
        <taxon>Tracheophyta</taxon>
        <taxon>Spermatophyta</taxon>
        <taxon>Magnoliopsida</taxon>
        <taxon>eudicotyledons</taxon>
        <taxon>Gunneridae</taxon>
        <taxon>Pentapetalae</taxon>
        <taxon>asterids</taxon>
        <taxon>lamiids</taxon>
        <taxon>Solanales</taxon>
        <taxon>Solanaceae</taxon>
        <taxon>Solanoideae</taxon>
        <taxon>Solaneae</taxon>
        <taxon>Solanum</taxon>
    </lineage>
</organism>
<evidence type="ECO:0000313" key="2">
    <source>
        <dbReference type="EMBL" id="KAG5579947.1"/>
    </source>
</evidence>
<dbReference type="InterPro" id="IPR025558">
    <property type="entry name" value="DUF4283"/>
</dbReference>
<name>A0A9J5WVV3_SOLCO</name>